<dbReference type="HOGENOM" id="CLU_3115772_0_0_7"/>
<dbReference type="EMBL" id="AZHW01000855">
    <property type="protein sequence ID" value="ETW95923.1"/>
    <property type="molecule type" value="Genomic_DNA"/>
</dbReference>
<evidence type="ECO:0000313" key="1">
    <source>
        <dbReference type="EMBL" id="ETW95923.1"/>
    </source>
</evidence>
<gene>
    <name evidence="1" type="ORF">ETSY1_28625</name>
</gene>
<dbReference type="Proteomes" id="UP000019141">
    <property type="component" value="Unassembled WGS sequence"/>
</dbReference>
<reference evidence="1 2" key="1">
    <citation type="journal article" date="2014" name="Nature">
        <title>An environmental bacterial taxon with a large and distinct metabolic repertoire.</title>
        <authorList>
            <person name="Wilson M.C."/>
            <person name="Mori T."/>
            <person name="Ruckert C."/>
            <person name="Uria A.R."/>
            <person name="Helf M.J."/>
            <person name="Takada K."/>
            <person name="Gernert C."/>
            <person name="Steffens U.A."/>
            <person name="Heycke N."/>
            <person name="Schmitt S."/>
            <person name="Rinke C."/>
            <person name="Helfrich E.J."/>
            <person name="Brachmann A.O."/>
            <person name="Gurgui C."/>
            <person name="Wakimoto T."/>
            <person name="Kracht M."/>
            <person name="Crusemann M."/>
            <person name="Hentschel U."/>
            <person name="Abe I."/>
            <person name="Matsunaga S."/>
            <person name="Kalinowski J."/>
            <person name="Takeyama H."/>
            <person name="Piel J."/>
        </authorList>
    </citation>
    <scope>NUCLEOTIDE SEQUENCE [LARGE SCALE GENOMIC DNA]</scope>
    <source>
        <strain evidence="2">TSY1</strain>
    </source>
</reference>
<organism evidence="1 2">
    <name type="scientific">Entotheonella factor</name>
    <dbReference type="NCBI Taxonomy" id="1429438"/>
    <lineage>
        <taxon>Bacteria</taxon>
        <taxon>Pseudomonadati</taxon>
        <taxon>Nitrospinota/Tectimicrobiota group</taxon>
        <taxon>Candidatus Tectimicrobiota</taxon>
        <taxon>Candidatus Entotheonellia</taxon>
        <taxon>Candidatus Entotheonellales</taxon>
        <taxon>Candidatus Entotheonellaceae</taxon>
        <taxon>Candidatus Entotheonella</taxon>
    </lineage>
</organism>
<keyword evidence="2" id="KW-1185">Reference proteome</keyword>
<proteinExistence type="predicted"/>
<name>W4LCW5_ENTF1</name>
<comment type="caution">
    <text evidence="1">The sequence shown here is derived from an EMBL/GenBank/DDBJ whole genome shotgun (WGS) entry which is preliminary data.</text>
</comment>
<dbReference type="AlphaFoldDB" id="W4LCW5"/>
<evidence type="ECO:0000313" key="2">
    <source>
        <dbReference type="Proteomes" id="UP000019141"/>
    </source>
</evidence>
<sequence>MRFEVKSIGAPRLPGNGFAFANFAFTEFYFMISDCQQDKTWHVWERGVEA</sequence>
<protein>
    <submittedName>
        <fullName evidence="1">Uncharacterized protein</fullName>
    </submittedName>
</protein>
<accession>W4LCW5</accession>